<gene>
    <name evidence="1" type="ORF">FIBSPDRAFT_263275</name>
</gene>
<reference evidence="1 2" key="1">
    <citation type="journal article" date="2016" name="Mol. Biol. Evol.">
        <title>Comparative Genomics of Early-Diverging Mushroom-Forming Fungi Provides Insights into the Origins of Lignocellulose Decay Capabilities.</title>
        <authorList>
            <person name="Nagy L.G."/>
            <person name="Riley R."/>
            <person name="Tritt A."/>
            <person name="Adam C."/>
            <person name="Daum C."/>
            <person name="Floudas D."/>
            <person name="Sun H."/>
            <person name="Yadav J.S."/>
            <person name="Pangilinan J."/>
            <person name="Larsson K.H."/>
            <person name="Matsuura K."/>
            <person name="Barry K."/>
            <person name="Labutti K."/>
            <person name="Kuo R."/>
            <person name="Ohm R.A."/>
            <person name="Bhattacharya S.S."/>
            <person name="Shirouzu T."/>
            <person name="Yoshinaga Y."/>
            <person name="Martin F.M."/>
            <person name="Grigoriev I.V."/>
            <person name="Hibbett D.S."/>
        </authorList>
    </citation>
    <scope>NUCLEOTIDE SEQUENCE [LARGE SCALE GENOMIC DNA]</scope>
    <source>
        <strain evidence="1 2">CBS 109695</strain>
    </source>
</reference>
<evidence type="ECO:0000313" key="1">
    <source>
        <dbReference type="EMBL" id="KZP08381.1"/>
    </source>
</evidence>
<organism evidence="1 2">
    <name type="scientific">Athelia psychrophila</name>
    <dbReference type="NCBI Taxonomy" id="1759441"/>
    <lineage>
        <taxon>Eukaryota</taxon>
        <taxon>Fungi</taxon>
        <taxon>Dikarya</taxon>
        <taxon>Basidiomycota</taxon>
        <taxon>Agaricomycotina</taxon>
        <taxon>Agaricomycetes</taxon>
        <taxon>Agaricomycetidae</taxon>
        <taxon>Atheliales</taxon>
        <taxon>Atheliaceae</taxon>
        <taxon>Athelia</taxon>
    </lineage>
</organism>
<dbReference type="Proteomes" id="UP000076532">
    <property type="component" value="Unassembled WGS sequence"/>
</dbReference>
<keyword evidence="2" id="KW-1185">Reference proteome</keyword>
<accession>A0A165XBA1</accession>
<name>A0A165XBA1_9AGAM</name>
<sequence length="215" mass="24095">MVHLPHLLSSPPLFASLSLFGTTRHDRIWNDAGLVYQNTLVDNGNAKTTTWWNGCCRMRTGKRQLRTSQMLAYAPKRFNRAGRAAHGDHMRGDDHRLPRLRLSPSLARIYRGVPLPWLRTCIASKTLPAGWRLTETAVLMKGVRESGKICVARAKLVTRPKTDRDWKWRGGRIICVSKCTATQRRDGRGGSVSGADRGGDVWRSGHLCKTRAVLA</sequence>
<proteinExistence type="predicted"/>
<evidence type="ECO:0000313" key="2">
    <source>
        <dbReference type="Proteomes" id="UP000076532"/>
    </source>
</evidence>
<dbReference type="EMBL" id="KV417722">
    <property type="protein sequence ID" value="KZP08381.1"/>
    <property type="molecule type" value="Genomic_DNA"/>
</dbReference>
<protein>
    <submittedName>
        <fullName evidence="1">Uncharacterized protein</fullName>
    </submittedName>
</protein>
<dbReference type="AlphaFoldDB" id="A0A165XBA1"/>